<feature type="region of interest" description="Disordered" evidence="1">
    <location>
        <begin position="1"/>
        <end position="24"/>
    </location>
</feature>
<gene>
    <name evidence="3" type="primary">AVEN_29331_1</name>
    <name evidence="3" type="ORF">TNIN_44341</name>
</gene>
<dbReference type="AlphaFoldDB" id="A0A8X6XHP0"/>
<dbReference type="InterPro" id="IPR040676">
    <property type="entry name" value="DUF5641"/>
</dbReference>
<sequence>MFTGSRAGRCRNTDPTSEGQGSGRTFNRLMTFLRKEVESEEMILLARTGLESTQRMKNKATAEEPPLATSAAIVNTKGERPGKLKFCLFCSQCNHWSSDFGEIVLIENPNKQRLYWPLGKIIELIPGRDGKVRTLKLRCCNSEINRPIQRVFPLEIQSAEMAKSNDVPLDAEALKIPSAKVDVSESEMIPVDAPPNMPEVLRYGRTIQRPRRQNVFNVTIVFESE</sequence>
<dbReference type="EMBL" id="BMAV01008945">
    <property type="protein sequence ID" value="GFY52870.1"/>
    <property type="molecule type" value="Genomic_DNA"/>
</dbReference>
<feature type="domain" description="DUF5641" evidence="2">
    <location>
        <begin position="99"/>
        <end position="154"/>
    </location>
</feature>
<dbReference type="OrthoDB" id="6436503at2759"/>
<dbReference type="Proteomes" id="UP000886998">
    <property type="component" value="Unassembled WGS sequence"/>
</dbReference>
<keyword evidence="4" id="KW-1185">Reference proteome</keyword>
<evidence type="ECO:0000313" key="4">
    <source>
        <dbReference type="Proteomes" id="UP000886998"/>
    </source>
</evidence>
<proteinExistence type="predicted"/>
<feature type="compositionally biased region" description="Polar residues" evidence="1">
    <location>
        <begin position="13"/>
        <end position="24"/>
    </location>
</feature>
<evidence type="ECO:0000256" key="1">
    <source>
        <dbReference type="SAM" id="MobiDB-lite"/>
    </source>
</evidence>
<accession>A0A8X6XHP0</accession>
<dbReference type="Pfam" id="PF18701">
    <property type="entry name" value="DUF5641"/>
    <property type="match status" value="1"/>
</dbReference>
<evidence type="ECO:0000313" key="3">
    <source>
        <dbReference type="EMBL" id="GFY52870.1"/>
    </source>
</evidence>
<name>A0A8X6XHP0_9ARAC</name>
<organism evidence="3 4">
    <name type="scientific">Trichonephila inaurata madagascariensis</name>
    <dbReference type="NCBI Taxonomy" id="2747483"/>
    <lineage>
        <taxon>Eukaryota</taxon>
        <taxon>Metazoa</taxon>
        <taxon>Ecdysozoa</taxon>
        <taxon>Arthropoda</taxon>
        <taxon>Chelicerata</taxon>
        <taxon>Arachnida</taxon>
        <taxon>Araneae</taxon>
        <taxon>Araneomorphae</taxon>
        <taxon>Entelegynae</taxon>
        <taxon>Araneoidea</taxon>
        <taxon>Nephilidae</taxon>
        <taxon>Trichonephila</taxon>
        <taxon>Trichonephila inaurata</taxon>
    </lineage>
</organism>
<evidence type="ECO:0000259" key="2">
    <source>
        <dbReference type="Pfam" id="PF18701"/>
    </source>
</evidence>
<comment type="caution">
    <text evidence="3">The sequence shown here is derived from an EMBL/GenBank/DDBJ whole genome shotgun (WGS) entry which is preliminary data.</text>
</comment>
<reference evidence="3" key="1">
    <citation type="submission" date="2020-08" db="EMBL/GenBank/DDBJ databases">
        <title>Multicomponent nature underlies the extraordinary mechanical properties of spider dragline silk.</title>
        <authorList>
            <person name="Kono N."/>
            <person name="Nakamura H."/>
            <person name="Mori M."/>
            <person name="Yoshida Y."/>
            <person name="Ohtoshi R."/>
            <person name="Malay A.D."/>
            <person name="Moran D.A.P."/>
            <person name="Tomita M."/>
            <person name="Numata K."/>
            <person name="Arakawa K."/>
        </authorList>
    </citation>
    <scope>NUCLEOTIDE SEQUENCE</scope>
</reference>
<protein>
    <recommendedName>
        <fullName evidence="2">DUF5641 domain-containing protein</fullName>
    </recommendedName>
</protein>